<name>A0A7M7HN11_STRPU</name>
<dbReference type="InterPro" id="IPR022894">
    <property type="entry name" value="Oligoribonuclease"/>
</dbReference>
<dbReference type="AlphaFoldDB" id="A0A7M7HN11"/>
<dbReference type="OrthoDB" id="6159600at2759"/>
<evidence type="ECO:0000313" key="5">
    <source>
        <dbReference type="Proteomes" id="UP000007110"/>
    </source>
</evidence>
<reference evidence="5" key="1">
    <citation type="submission" date="2015-02" db="EMBL/GenBank/DDBJ databases">
        <title>Genome sequencing for Strongylocentrotus purpuratus.</title>
        <authorList>
            <person name="Murali S."/>
            <person name="Liu Y."/>
            <person name="Vee V."/>
            <person name="English A."/>
            <person name="Wang M."/>
            <person name="Skinner E."/>
            <person name="Han Y."/>
            <person name="Muzny D.M."/>
            <person name="Worley K.C."/>
            <person name="Gibbs R.A."/>
        </authorList>
    </citation>
    <scope>NUCLEOTIDE SEQUENCE</scope>
</reference>
<feature type="coiled-coil region" evidence="2">
    <location>
        <begin position="416"/>
        <end position="443"/>
    </location>
</feature>
<evidence type="ECO:0000313" key="4">
    <source>
        <dbReference type="EnsemblMetazoa" id="XP_011683568"/>
    </source>
</evidence>
<dbReference type="Gene3D" id="2.80.10.70">
    <property type="entry name" value="Spindlin/Ssty"/>
    <property type="match status" value="1"/>
</dbReference>
<feature type="region of interest" description="Disordered" evidence="3">
    <location>
        <begin position="1"/>
        <end position="58"/>
    </location>
</feature>
<dbReference type="Proteomes" id="UP000007110">
    <property type="component" value="Unassembled WGS sequence"/>
</dbReference>
<dbReference type="PANTHER" id="PTHR11046:SF29">
    <property type="match status" value="1"/>
</dbReference>
<evidence type="ECO:0000256" key="2">
    <source>
        <dbReference type="SAM" id="Coils"/>
    </source>
</evidence>
<feature type="compositionally biased region" description="Basic and acidic residues" evidence="3">
    <location>
        <begin position="375"/>
        <end position="386"/>
    </location>
</feature>
<evidence type="ECO:0000256" key="1">
    <source>
        <dbReference type="ARBA" id="ARBA00022722"/>
    </source>
</evidence>
<dbReference type="OMA" id="ANEMKEC"/>
<protein>
    <submittedName>
        <fullName evidence="4">Uncharacterized protein</fullName>
    </submittedName>
</protein>
<dbReference type="GeneID" id="105447354"/>
<dbReference type="KEGG" id="spu:105447354"/>
<sequence length="1241" mass="139694">MMANTESEEPASAMDEAKDKGILSGTNLEHDEAEVTAPVSSAAGSSAPGSLAPQATSIPGGSNVTAPVALAAGSSAPGVAAGSSASQATAIPGGSNDIGPYCTAMDLHRDLFTGQEDLPTVEKLQNGLVVELYDFLKENRMSNMGIARILIKLGGVSANDHKVCNYVKEVVTKYKHIKKNAKGIVQVQKLSSLLDKEFLVLRSKQLKEPDTPRKKKMRAQIAEIKTDNKGVKRKLAGMEGTIEDQRHRLEFLEEELDMRKARQKEIADFSTLQDSFVFLCKKMKQITAEFDPTCQELNAYKKKYEEKEKELLELEKKLVACQGKLQKVNARNVNKRIKRRDESITKLKDDNSELSTLVKELKEDLEQNRNQLSSSKDRVQSMEAHSKHINQSRRKVYDQARYLRRRHTSGADVQDLMDLKERVSFLEKREKELEEVIGLMEDNTIMTFENGRYNDCIRKTIMELLAQNVSLRKVTSVIRTVIKNLTGKNIGRLPSAGTVSRLAVEANHLATIEVALAMKSATPEKALGNCIHGDGTTKHHRKYQNFQVTLPDGTSRTMGLVEMAAGDTEAVMDAFKDRINTLASSLAQLEGGNQEDMYKELVTTVKSTMTDQGATMPQFNDRLRALRQDLLPQVVKQWNQLPGDVQACVSDFGKFFCKMHPLINFAEEVDKALKAFEDITTSGRHAHTLQTSESGATRLIRISSKAFHHRGCDKSGVEDVFSAFLSNACGTKNHLVDYIGNRANILFEGASALYFHVPHIQEFLSMIQNRNNLLLAIEEDINEKLLVAEIRALGIFYIAAIKPLWERIISSGNIFDTNEPLHQLQTKLMVWKEDASPLLAGDSPFNISTGDDISKKLLDSTDAEAEMLTTQALELISCAVLLILQRQCKDQLPGGKYWDLADDVKAAYHNVPSTNMIGERDFAQLDLLVRKKPSARITTLEALIMWTNNKMPEWLDSLSEKERGKYMKAARQCSDDVLRRYAERKKAIKQQKWEALQKASQKRKDLEEKRMKSTADLVNEVVELGGVWTSEQKITEMVGDIESTKSDEQIRRILYTQLLFLQKVLKCQGPSKEHFQLSHQGQPFTRGEMMQHLVDVVKHNNLQTQPQPDPVEAAAIQQRESSAGSSFEYTAPEDQVESFQEQKNKMFKKIEEEKKKRAAIASKQYLDELLLNPELLVGKRIEHVFLIEHVKVWIHGVVTGISSYKTDNLKTLFFIDYEDEDELKEYNLLSDLKKNELIVKD</sequence>
<dbReference type="GO" id="GO:0000175">
    <property type="term" value="F:3'-5'-RNA exonuclease activity"/>
    <property type="evidence" value="ECO:0007669"/>
    <property type="project" value="InterPro"/>
</dbReference>
<feature type="region of interest" description="Disordered" evidence="3">
    <location>
        <begin position="367"/>
        <end position="391"/>
    </location>
</feature>
<dbReference type="InterPro" id="IPR042567">
    <property type="entry name" value="SPIN/Ssty_sf"/>
</dbReference>
<dbReference type="RefSeq" id="XP_011683568.2">
    <property type="nucleotide sequence ID" value="XM_011685266.2"/>
</dbReference>
<keyword evidence="2" id="KW-0175">Coiled coil</keyword>
<proteinExistence type="predicted"/>
<dbReference type="InParanoid" id="A0A7M7HN11"/>
<keyword evidence="5" id="KW-1185">Reference proteome</keyword>
<keyword evidence="1" id="KW-0378">Hydrolase</keyword>
<organism evidence="4 5">
    <name type="scientific">Strongylocentrotus purpuratus</name>
    <name type="common">Purple sea urchin</name>
    <dbReference type="NCBI Taxonomy" id="7668"/>
    <lineage>
        <taxon>Eukaryota</taxon>
        <taxon>Metazoa</taxon>
        <taxon>Echinodermata</taxon>
        <taxon>Eleutherozoa</taxon>
        <taxon>Echinozoa</taxon>
        <taxon>Echinoidea</taxon>
        <taxon>Euechinoidea</taxon>
        <taxon>Echinacea</taxon>
        <taxon>Camarodonta</taxon>
        <taxon>Echinidea</taxon>
        <taxon>Strongylocentrotidae</taxon>
        <taxon>Strongylocentrotus</taxon>
    </lineage>
</organism>
<evidence type="ECO:0000256" key="3">
    <source>
        <dbReference type="SAM" id="MobiDB-lite"/>
    </source>
</evidence>
<dbReference type="PANTHER" id="PTHR11046">
    <property type="entry name" value="OLIGORIBONUCLEASE, MITOCHONDRIAL"/>
    <property type="match status" value="1"/>
</dbReference>
<dbReference type="EnsemblMetazoa" id="XM_011685266">
    <property type="protein sequence ID" value="XP_011683568"/>
    <property type="gene ID" value="LOC105447354"/>
</dbReference>
<feature type="coiled-coil region" evidence="2">
    <location>
        <begin position="214"/>
        <end position="262"/>
    </location>
</feature>
<dbReference type="Gene3D" id="1.20.1170.10">
    <property type="match status" value="1"/>
</dbReference>
<keyword evidence="1" id="KW-0540">Nuclease</keyword>
<reference evidence="4" key="2">
    <citation type="submission" date="2021-01" db="UniProtKB">
        <authorList>
            <consortium name="EnsemblMetazoa"/>
        </authorList>
    </citation>
    <scope>IDENTIFICATION</scope>
</reference>
<accession>A0A7M7HN11</accession>
<feature type="compositionally biased region" description="Low complexity" evidence="3">
    <location>
        <begin position="37"/>
        <end position="53"/>
    </location>
</feature>